<dbReference type="Proteomes" id="UP000516437">
    <property type="component" value="Chromosome 7"/>
</dbReference>
<accession>A0A6A1V488</accession>
<evidence type="ECO:0000313" key="2">
    <source>
        <dbReference type="EMBL" id="KAB1207481.1"/>
    </source>
</evidence>
<keyword evidence="3" id="KW-1185">Reference proteome</keyword>
<organism evidence="2 3">
    <name type="scientific">Morella rubra</name>
    <name type="common">Chinese bayberry</name>
    <dbReference type="NCBI Taxonomy" id="262757"/>
    <lineage>
        <taxon>Eukaryota</taxon>
        <taxon>Viridiplantae</taxon>
        <taxon>Streptophyta</taxon>
        <taxon>Embryophyta</taxon>
        <taxon>Tracheophyta</taxon>
        <taxon>Spermatophyta</taxon>
        <taxon>Magnoliopsida</taxon>
        <taxon>eudicotyledons</taxon>
        <taxon>Gunneridae</taxon>
        <taxon>Pentapetalae</taxon>
        <taxon>rosids</taxon>
        <taxon>fabids</taxon>
        <taxon>Fagales</taxon>
        <taxon>Myricaceae</taxon>
        <taxon>Morella</taxon>
    </lineage>
</organism>
<protein>
    <submittedName>
        <fullName evidence="2">Uncharacterized protein</fullName>
    </submittedName>
</protein>
<dbReference type="AlphaFoldDB" id="A0A6A1V488"/>
<evidence type="ECO:0000256" key="1">
    <source>
        <dbReference type="SAM" id="MobiDB-lite"/>
    </source>
</evidence>
<name>A0A6A1V488_9ROSI</name>
<dbReference type="EMBL" id="RXIC02000025">
    <property type="protein sequence ID" value="KAB1207481.1"/>
    <property type="molecule type" value="Genomic_DNA"/>
</dbReference>
<proteinExistence type="predicted"/>
<comment type="caution">
    <text evidence="2">The sequence shown here is derived from an EMBL/GenBank/DDBJ whole genome shotgun (WGS) entry which is preliminary data.</text>
</comment>
<evidence type="ECO:0000313" key="3">
    <source>
        <dbReference type="Proteomes" id="UP000516437"/>
    </source>
</evidence>
<sequence>MVAPPHGNRPRWCKEEYIGGCSQRFPRRDGEAWKHHHTTTGHGGAQRSFYGRLVPKEMGDQVKPFDVTTPQGGGTAAAARRAI</sequence>
<reference evidence="2 3" key="1">
    <citation type="journal article" date="2019" name="Plant Biotechnol. J.">
        <title>The red bayberry genome and genetic basis of sex determination.</title>
        <authorList>
            <person name="Jia H.M."/>
            <person name="Jia H.J."/>
            <person name="Cai Q.L."/>
            <person name="Wang Y."/>
            <person name="Zhao H.B."/>
            <person name="Yang W.F."/>
            <person name="Wang G.Y."/>
            <person name="Li Y.H."/>
            <person name="Zhan D.L."/>
            <person name="Shen Y.T."/>
            <person name="Niu Q.F."/>
            <person name="Chang L."/>
            <person name="Qiu J."/>
            <person name="Zhao L."/>
            <person name="Xie H.B."/>
            <person name="Fu W.Y."/>
            <person name="Jin J."/>
            <person name="Li X.W."/>
            <person name="Jiao Y."/>
            <person name="Zhou C.C."/>
            <person name="Tu T."/>
            <person name="Chai C.Y."/>
            <person name="Gao J.L."/>
            <person name="Fan L.J."/>
            <person name="van de Weg E."/>
            <person name="Wang J.Y."/>
            <person name="Gao Z.S."/>
        </authorList>
    </citation>
    <scope>NUCLEOTIDE SEQUENCE [LARGE SCALE GENOMIC DNA]</scope>
    <source>
        <tissue evidence="2">Leaves</tissue>
    </source>
</reference>
<feature type="region of interest" description="Disordered" evidence="1">
    <location>
        <begin position="62"/>
        <end position="83"/>
    </location>
</feature>
<gene>
    <name evidence="2" type="ORF">CJ030_MR7G012475</name>
</gene>